<reference evidence="1" key="1">
    <citation type="submission" date="2006-12" db="EMBL/GenBank/DDBJ databases">
        <title>Complete sequence of Mycobacterium vanbaalenii PYR-1.</title>
        <authorList>
            <consortium name="US DOE Joint Genome Institute"/>
            <person name="Copeland A."/>
            <person name="Lucas S."/>
            <person name="Lapidus A."/>
            <person name="Barry K."/>
            <person name="Detter J.C."/>
            <person name="Glavina del Rio T."/>
            <person name="Hammon N."/>
            <person name="Israni S."/>
            <person name="Dalin E."/>
            <person name="Tice H."/>
            <person name="Pitluck S."/>
            <person name="Singan V."/>
            <person name="Schmutz J."/>
            <person name="Larimer F."/>
            <person name="Land M."/>
            <person name="Hauser L."/>
            <person name="Kyrpides N."/>
            <person name="Anderson I.J."/>
            <person name="Miller C."/>
            <person name="Richardson P."/>
        </authorList>
    </citation>
    <scope>NUCLEOTIDE SEQUENCE [LARGE SCALE GENOMIC DNA]</scope>
    <source>
        <strain evidence="1">PYR-1</strain>
    </source>
</reference>
<proteinExistence type="predicted"/>
<dbReference type="HOGENOM" id="CLU_185234_0_0_11"/>
<evidence type="ECO:0000313" key="1">
    <source>
        <dbReference type="EMBL" id="ABM15392.1"/>
    </source>
</evidence>
<name>A1TDZ2_MYCVP</name>
<gene>
    <name evidence="1" type="ordered locus">Mvan_4617</name>
</gene>
<dbReference type="EMBL" id="CP000511">
    <property type="protein sequence ID" value="ABM15392.1"/>
    <property type="molecule type" value="Genomic_DNA"/>
</dbReference>
<sequence>MLEPMSALAVVAALVAALCVGYQLGRRVDRRSPTWKQRTSSAALGRQAVGLIALLAAGRLERSVRRRLPRRRASWLSRR</sequence>
<dbReference type="AlphaFoldDB" id="A1TDZ2"/>
<dbReference type="eggNOG" id="ENOG5031X9A">
    <property type="taxonomic scope" value="Bacteria"/>
</dbReference>
<protein>
    <submittedName>
        <fullName evidence="1">Uncharacterized protein</fullName>
    </submittedName>
</protein>
<evidence type="ECO:0000313" key="2">
    <source>
        <dbReference type="Proteomes" id="UP000009159"/>
    </source>
</evidence>
<organism evidence="1 2">
    <name type="scientific">Mycolicibacterium vanbaalenii (strain DSM 7251 / JCM 13017 / BCRC 16820 / KCTC 9966 / NRRL B-24157 / PYR-1)</name>
    <name type="common">Mycobacterium vanbaalenii</name>
    <dbReference type="NCBI Taxonomy" id="350058"/>
    <lineage>
        <taxon>Bacteria</taxon>
        <taxon>Bacillati</taxon>
        <taxon>Actinomycetota</taxon>
        <taxon>Actinomycetes</taxon>
        <taxon>Mycobacteriales</taxon>
        <taxon>Mycobacteriaceae</taxon>
        <taxon>Mycolicibacterium</taxon>
    </lineage>
</organism>
<dbReference type="STRING" id="350058.Mvan_4617"/>
<dbReference type="KEGG" id="mva:Mvan_4617"/>
<dbReference type="Proteomes" id="UP000009159">
    <property type="component" value="Chromosome"/>
</dbReference>
<keyword evidence="2" id="KW-1185">Reference proteome</keyword>
<accession>A1TDZ2</accession>